<name>A0A1F7XBQ1_9BACT</name>
<dbReference type="AlphaFoldDB" id="A0A1F7XBQ1"/>
<comment type="caution">
    <text evidence="2">The sequence shown here is derived from an EMBL/GenBank/DDBJ whole genome shotgun (WGS) entry which is preliminary data.</text>
</comment>
<keyword evidence="1" id="KW-1133">Transmembrane helix</keyword>
<evidence type="ECO:0000313" key="2">
    <source>
        <dbReference type="EMBL" id="OGM11755.1"/>
    </source>
</evidence>
<keyword evidence="1" id="KW-0812">Transmembrane</keyword>
<proteinExistence type="predicted"/>
<dbReference type="EMBL" id="MGFU01000053">
    <property type="protein sequence ID" value="OGM11755.1"/>
    <property type="molecule type" value="Genomic_DNA"/>
</dbReference>
<feature type="transmembrane region" description="Helical" evidence="1">
    <location>
        <begin position="75"/>
        <end position="94"/>
    </location>
</feature>
<gene>
    <name evidence="2" type="ORF">A2V80_02730</name>
</gene>
<sequence>MTAFKGKYKIYFFLPSSNDIEICQIQTRRQTMKASKAILVLRLILGVIGLGIAFVTPFVVPLGSILSIFPITPRGVVSFLGGVFSGASFVIMIMNTPYWKWIPRIATFLNAILLVSFLMELPLDVTLAQMIWLLGINVGWFIITLIESILTIIYPRK</sequence>
<accession>A0A1F7XBQ1</accession>
<organism evidence="2 3">
    <name type="scientific">Candidatus Woesebacteria bacterium RBG_16_39_8b</name>
    <dbReference type="NCBI Taxonomy" id="1802482"/>
    <lineage>
        <taxon>Bacteria</taxon>
        <taxon>Candidatus Woeseibacteriota</taxon>
    </lineage>
</organism>
<keyword evidence="1" id="KW-0472">Membrane</keyword>
<evidence type="ECO:0000256" key="1">
    <source>
        <dbReference type="SAM" id="Phobius"/>
    </source>
</evidence>
<evidence type="ECO:0000313" key="3">
    <source>
        <dbReference type="Proteomes" id="UP000179013"/>
    </source>
</evidence>
<feature type="transmembrane region" description="Helical" evidence="1">
    <location>
        <begin position="39"/>
        <end position="69"/>
    </location>
</feature>
<feature type="transmembrane region" description="Helical" evidence="1">
    <location>
        <begin position="101"/>
        <end position="119"/>
    </location>
</feature>
<reference evidence="2 3" key="1">
    <citation type="journal article" date="2016" name="Nat. Commun.">
        <title>Thousands of microbial genomes shed light on interconnected biogeochemical processes in an aquifer system.</title>
        <authorList>
            <person name="Anantharaman K."/>
            <person name="Brown C.T."/>
            <person name="Hug L.A."/>
            <person name="Sharon I."/>
            <person name="Castelle C.J."/>
            <person name="Probst A.J."/>
            <person name="Thomas B.C."/>
            <person name="Singh A."/>
            <person name="Wilkins M.J."/>
            <person name="Karaoz U."/>
            <person name="Brodie E.L."/>
            <person name="Williams K.H."/>
            <person name="Hubbard S.S."/>
            <person name="Banfield J.F."/>
        </authorList>
    </citation>
    <scope>NUCLEOTIDE SEQUENCE [LARGE SCALE GENOMIC DNA]</scope>
</reference>
<dbReference type="Proteomes" id="UP000179013">
    <property type="component" value="Unassembled WGS sequence"/>
</dbReference>
<feature type="transmembrane region" description="Helical" evidence="1">
    <location>
        <begin position="131"/>
        <end position="154"/>
    </location>
</feature>
<protein>
    <submittedName>
        <fullName evidence="2">Uncharacterized protein</fullName>
    </submittedName>
</protein>